<sequence length="229" mass="24142">MLRMTFCAIAAGVIALNAWAQDQAPKDEGADSEARVAAPEDGGPRRWQVVARDALEMQASPAFDAPVIGMLADGAILSNFGCEPAGDQLWCKVRPLHGRTRGYVAADFLQPARGPDGTVPMGADDSALHAGRGEFDASGTLPCAQVRGQPMGQCAFGVARGTGGDATVVVTFSNGFKRTLFFAHGMFISGNATMSGTGFDTDWRTEGDLHFIRVDDQRYTLPNAAIFGG</sequence>
<dbReference type="Proteomes" id="UP000761264">
    <property type="component" value="Unassembled WGS sequence"/>
</dbReference>
<protein>
    <submittedName>
        <fullName evidence="3">SH3 domain-containing protein</fullName>
    </submittedName>
</protein>
<feature type="compositionally biased region" description="Basic and acidic residues" evidence="1">
    <location>
        <begin position="25"/>
        <end position="34"/>
    </location>
</feature>
<feature type="signal peptide" evidence="2">
    <location>
        <begin position="1"/>
        <end position="20"/>
    </location>
</feature>
<dbReference type="AlphaFoldDB" id="A0A967C2A2"/>
<evidence type="ECO:0000313" key="4">
    <source>
        <dbReference type="Proteomes" id="UP000761264"/>
    </source>
</evidence>
<organism evidence="3 4">
    <name type="scientific">Pelagibius litoralis</name>
    <dbReference type="NCBI Taxonomy" id="374515"/>
    <lineage>
        <taxon>Bacteria</taxon>
        <taxon>Pseudomonadati</taxon>
        <taxon>Pseudomonadota</taxon>
        <taxon>Alphaproteobacteria</taxon>
        <taxon>Rhodospirillales</taxon>
        <taxon>Rhodovibrionaceae</taxon>
        <taxon>Pelagibius</taxon>
    </lineage>
</organism>
<dbReference type="RefSeq" id="WP_167224368.1">
    <property type="nucleotide sequence ID" value="NZ_JAAQPH010000007.1"/>
</dbReference>
<feature type="chain" id="PRO_5037788492" evidence="2">
    <location>
        <begin position="21"/>
        <end position="229"/>
    </location>
</feature>
<comment type="caution">
    <text evidence="3">The sequence shown here is derived from an EMBL/GenBank/DDBJ whole genome shotgun (WGS) entry which is preliminary data.</text>
</comment>
<keyword evidence="4" id="KW-1185">Reference proteome</keyword>
<gene>
    <name evidence="3" type="ORF">HBA54_10955</name>
</gene>
<reference evidence="3" key="1">
    <citation type="submission" date="2020-03" db="EMBL/GenBank/DDBJ databases">
        <title>Genome of Pelagibius litoralis DSM 21314T.</title>
        <authorList>
            <person name="Wang G."/>
        </authorList>
    </citation>
    <scope>NUCLEOTIDE SEQUENCE</scope>
    <source>
        <strain evidence="3">DSM 21314</strain>
    </source>
</reference>
<dbReference type="EMBL" id="JAAQPH010000007">
    <property type="protein sequence ID" value="NIA69106.1"/>
    <property type="molecule type" value="Genomic_DNA"/>
</dbReference>
<evidence type="ECO:0000313" key="3">
    <source>
        <dbReference type="EMBL" id="NIA69106.1"/>
    </source>
</evidence>
<keyword evidence="2" id="KW-0732">Signal</keyword>
<feature type="region of interest" description="Disordered" evidence="1">
    <location>
        <begin position="25"/>
        <end position="45"/>
    </location>
</feature>
<proteinExistence type="predicted"/>
<evidence type="ECO:0000256" key="2">
    <source>
        <dbReference type="SAM" id="SignalP"/>
    </source>
</evidence>
<accession>A0A967C2A2</accession>
<name>A0A967C2A2_9PROT</name>
<evidence type="ECO:0000256" key="1">
    <source>
        <dbReference type="SAM" id="MobiDB-lite"/>
    </source>
</evidence>